<comment type="caution">
    <text evidence="1">The sequence shown here is derived from an EMBL/GenBank/DDBJ whole genome shotgun (WGS) entry which is preliminary data.</text>
</comment>
<evidence type="ECO:0000313" key="2">
    <source>
        <dbReference type="Proteomes" id="UP001165083"/>
    </source>
</evidence>
<keyword evidence="2" id="KW-1185">Reference proteome</keyword>
<dbReference type="AlphaFoldDB" id="A0A9W7CUM4"/>
<accession>A0A9W7CUM4</accession>
<dbReference type="Proteomes" id="UP001165083">
    <property type="component" value="Unassembled WGS sequence"/>
</dbReference>
<organism evidence="1 2">
    <name type="scientific">Phytophthora lilii</name>
    <dbReference type="NCBI Taxonomy" id="2077276"/>
    <lineage>
        <taxon>Eukaryota</taxon>
        <taxon>Sar</taxon>
        <taxon>Stramenopiles</taxon>
        <taxon>Oomycota</taxon>
        <taxon>Peronosporomycetes</taxon>
        <taxon>Peronosporales</taxon>
        <taxon>Peronosporaceae</taxon>
        <taxon>Phytophthora</taxon>
    </lineage>
</organism>
<proteinExistence type="predicted"/>
<name>A0A9W7CUM4_9STRA</name>
<gene>
    <name evidence="1" type="ORF">Plil01_001679000</name>
</gene>
<sequence length="70" mass="7880">MFKAVNFDRPSKLGNSSNEFRIAKVKYRRSVSDENDGSVSTSGIPPKWMKVRWGIWSNMPGGTTFSLLLV</sequence>
<dbReference type="EMBL" id="BSXW01002491">
    <property type="protein sequence ID" value="GMF42601.1"/>
    <property type="molecule type" value="Genomic_DNA"/>
</dbReference>
<protein>
    <submittedName>
        <fullName evidence="1">Unnamed protein product</fullName>
    </submittedName>
</protein>
<reference evidence="1" key="1">
    <citation type="submission" date="2023-04" db="EMBL/GenBank/DDBJ databases">
        <title>Phytophthora lilii NBRC 32176.</title>
        <authorList>
            <person name="Ichikawa N."/>
            <person name="Sato H."/>
            <person name="Tonouchi N."/>
        </authorList>
    </citation>
    <scope>NUCLEOTIDE SEQUENCE</scope>
    <source>
        <strain evidence="1">NBRC 32176</strain>
    </source>
</reference>
<evidence type="ECO:0000313" key="1">
    <source>
        <dbReference type="EMBL" id="GMF42601.1"/>
    </source>
</evidence>